<name>A0A7W9YJ94_9ACTN</name>
<accession>A0A7W9YJ94</accession>
<comment type="caution">
    <text evidence="1">The sequence shown here is derived from an EMBL/GenBank/DDBJ whole genome shotgun (WGS) entry which is preliminary data.</text>
</comment>
<reference evidence="1 2" key="1">
    <citation type="submission" date="2020-08" db="EMBL/GenBank/DDBJ databases">
        <title>Sequencing the genomes of 1000 actinobacteria strains.</title>
        <authorList>
            <person name="Klenk H.-P."/>
        </authorList>
    </citation>
    <scope>NUCLEOTIDE SEQUENCE [LARGE SCALE GENOMIC DNA]</scope>
    <source>
        <strain evidence="1 2">DSM 46659</strain>
    </source>
</reference>
<organism evidence="1 2">
    <name type="scientific">Nocardiopsis mwathae</name>
    <dbReference type="NCBI Taxonomy" id="1472723"/>
    <lineage>
        <taxon>Bacteria</taxon>
        <taxon>Bacillati</taxon>
        <taxon>Actinomycetota</taxon>
        <taxon>Actinomycetes</taxon>
        <taxon>Streptosporangiales</taxon>
        <taxon>Nocardiopsidaceae</taxon>
        <taxon>Nocardiopsis</taxon>
    </lineage>
</organism>
<dbReference type="Proteomes" id="UP000546642">
    <property type="component" value="Unassembled WGS sequence"/>
</dbReference>
<evidence type="ECO:0000313" key="1">
    <source>
        <dbReference type="EMBL" id="MBB6172211.1"/>
    </source>
</evidence>
<proteinExistence type="predicted"/>
<protein>
    <submittedName>
        <fullName evidence="1">Uncharacterized protein</fullName>
    </submittedName>
</protein>
<gene>
    <name evidence="1" type="ORF">HNR23_002271</name>
</gene>
<dbReference type="EMBL" id="JACHDS010000001">
    <property type="protein sequence ID" value="MBB6172211.1"/>
    <property type="molecule type" value="Genomic_DNA"/>
</dbReference>
<dbReference type="AlphaFoldDB" id="A0A7W9YJ94"/>
<evidence type="ECO:0000313" key="2">
    <source>
        <dbReference type="Proteomes" id="UP000546642"/>
    </source>
</evidence>
<sequence>MSDVFEVSMVDGDAAELTGVASGVEYPIGDPVMVPAGVLCTVSGLGVGELPGVRFVSTGEGWRLATPNPV</sequence>
<dbReference type="RefSeq" id="WP_184075542.1">
    <property type="nucleotide sequence ID" value="NZ_JACHDS010000001.1"/>
</dbReference>
<keyword evidence="2" id="KW-1185">Reference proteome</keyword>